<sequence length="3464" mass="392333">MPLSTVCVSTVSSRPRTWSSYSNIRAKDVHEIFIMNSTEDIVVYKDPAEPFHSPSLQRRTLGCSYDFPEKSNKKDKKWSISSIFRRKKKEESESTSEEDVQKKGFLGRRRKKSETRKKRNVKPSVPFDHVVLHPGSRNSLSYNGYNYGEDVGVLSDPTAGFSNYIGRALPQIPPSDSGQNFSRESLNQSSNNNLLTGSVDSVRKSRKELTKARAEARRTCSKNGSSSEEESQHSNGSLQIRSEENLKIEKQYSKRTRAARTERYLKRHSRDGENPHNYLRLSKSDVENSPMNWKYSDDSARSPSRSPLVPKSLVSPENNHKLSFSSLNSQSSGLTTIPPSHANNGRYRVSNSTSNPSYKPPQSMNDYNNSIKKHTQKFFPDYRSVSCDANIHKAPSAEFSPEILHVQFPVMRPKRGFRNLSLIDTSQINNLRQPPPPPPRDPNRTYGNQYLDNGRPNTFYFDNSGHTKSKSFNHALHSEQNPRKFNSFNLHPNYRSTSEDQLTRNSLSVQLQCRPSSTTPEFTRSHKLTMPPEETKNPAEEFNYLTDKKPRSRKPIFIKTGNKTTSETNVNKDNSGSQKALNFWKEIDRQNSLNKHLPPKNLRSESPQMFTSHTHVQTKVFLPSAIQTESNSISPSNNKTKLSSSQFSSPKFEVVEVPLKDDVSMLGTVSKEDIKRKSANLEEALHELETIYNSLRLGDEDLLERAEQREKETQMKHLSKDLMDSYPSYTSRGALSDSGFSYEPFDTVDSPRRKRLSKKNKIDLKLDDMAYRKLNKDRANTIADPQSAISQISYLMRSPVFNRNEDEMEQPTTINNEPDITLDDVVYRNVKHSNNLLKVIDPQPPFGIPLGPITPAANSDYLHAKPETIYKPSFKHKKIPDVVKDDLAFRNLRKDSNKGPALPPLTSEDFSNNNSDANLSYFKKKRAQRSMSANIGNILGSGSMSSRNNNGDVENEFKTLTDIADAMEIARRVLKEKENKISATKKAFMSDTDASSYLYPNDTHKENRLNFLNGLRQSTVTFDERVSPRLGDNLSSKPPRGVTPERRRSPKESTPIPVSPLEDKRYMNEDSASSSFDDLLNALAEEAKQTTERITQELKKLSEEKDNENARKANSLNKRLSEIDAVSEQAKKLLENVVDSSELVTLEKNEEEEVKHIDLEPITTESATMVMSRFEHRDQASTKDESEHDYENLSSDKEINLEDGIVSAGMDDRVKSLSPFEEHKAELIASFQELKEKVDEINFPIKRENESKDSELSTKMESIYDNLEIDEVAGFPQTRRPRLSKWLRFCSDGRLLDQRREMTDNQEERNERIARYKEERRRQLAEQFATHHSPSRTTRNVNGYNKDGGSSSNTEGPRPTRASQLRAAAALSQENISSQQVPASKSSEKMSVCDVANSGSEPKLTGSKRIERDKSNKRKSNLNRSLNSEEVPDTNSDIKDRRRRRRFFPTEVLESSLATSGDDRERSDLNATASQSQTSTVSSPITASFSSSSTSKITTPKKSELSVHMENARRGVTPAFSEMGKYKPYANTKRVVTSSPKSSTTRFNADSTQSSNSLPRKSSSPSNTRVIVSDDERTKAIASRMEGLSALTKQTLARVERLTSKTRESPRKDLPRAHESSSSPIKQIDQKMKKKTPERSLLSSMLKKKSVDETPSIVIESSVPASPASGPVSILKRKVSQDEHKQDGSRHSSTHTPPVTFSPNVLEPTTSKRKQGILKKRRSLDESTVMRHRSCSPDVANKADSRSILKNQRRSSLEELRRTRSPETPLQGILKRRTSRHDEDDHSLNSPQSILKRKSGASSAGSTSSTPHVSITTAVILAAAGGAEMVLEPEADAVKPILKKKSFSEEYSHYSDTPVDVPKPILKKKSSTDTDDSEEKPKPILKLPRTSIERDILESNQDFRPFKHTSSSETECEVRPILKQNSREEPVRQRLSFCSEHTNIRDEPRPRTSRRSHTICTDFNVGDFNLDTRERDEMLNKPRPFSVRDLVKSFETDCSTGAIPKRSSLKRNSDRYKTQPITSNELEASRHLVKSPQQFNEDDIKSNFSHTFDVHSLLDFTTSLDNDSNLNSFFSSSLHNQTNTESFTCGKMSSDSAFQSLGDGLELEQDEDSVHESEKEQIKPKSKQPSPLELQMKAVAEEAKKMKLAKDDDEADVCNMSFGDRLKMFNQKIDQTITTNCIKRTRHCRTRFATDSICQTDVDYARSLFVKPSYALATEDLHNSEKRSILKNPPEAPAVHHRNGSPPPKKSSLKKFNSFNAPAGRRPILKVETSPDKDDEGISCNDSASSSDSDASSNAAREGAKSDEQSVGKKVGKWSDSTSEGESSGGREVRSIFQNENRLKIKQTLEGVLSKSRSQNSVGNDYSQLSPKKTVTVRRSQTQNEMPQAIADLRAKLQERGESEWKKRVSLNNSASDELKLLKEKNRYNDELSEKSLLASKKDELDAASRHWKSRVEKSDAEKFSVAGKMGEKIKQTIPTINIPAATDSNKRTPQAKRFKLKDGPDSTPTSPEKNSNFDLTRSKSLSYSASLISKTETETSKHVTKSVSVLKPDDDTTFKSFFKSFEHFDNKEQLDVSLEDFDAIKRQPLLVIKKNVQVQRRRGASKNPIKVLAARSDISDEYTEVITGVAEREKKRLNIEKLAKNSNKALEALAGLASTENFKSVALKKSTNPIGWQPWKDVMLLQVKGRRHIQTRLVEPNASSINEGDNYILVTSKALYTYTGAYSNVIEQSRTSDIVNHIQKTGDMGCKVNRVHSISSKDKSKYALEFWKILGADSIPDTVGAGHPDEDETYESNILHTNMIYTLENDELAPYEKYWGTIPKVEMLKDTNIIVFDFGSEMYVWSGKNAVLDRKNLALKLAKEMWFEGYNYSDCNICPLNIASILGERAQESLPLKADKRPEWSLFAKITQHRETVLFREKFLDWPDFSRVIRVRSDENIREVSASIDIKPCDVVEMVKEKDKEPDLIVEKNTHLGRGDSYFDEESSRLFEYESLKIKGWRILENSYEELPEKSLGQFYDADSYIFRWDFRQTVKGRRLGGDPSKHLAVGRDRCIFFCWQGSNSSTNEKGTAAFLTVELDKQNAPQIRVDQGSEPAAFLRLFNGNMIINKGKRDGTEKSDKPSLYILRGEKVNEIYLMEVPLAMSSLRSRSSFVIIDVEGEQVIIWNGIKSTDQKRLVAKRAVENLMKNKPSELNLDQFDEDLDIIELTEGSESEDFFSIIGTEDRNSYYSLQNNEESFDHTMRLFRMSSITGDFVASEVLCPHRSEHSSPYPFVQSELYSSSQPALFLIDNHHELWLWQGYWPEKDDDNDSDLSDQTGSGAVRWQAERKAAMQTAIDYWKQTNGDKPMVGHLVWAGLEPLQFKNMFPAWEDRPDVMELNKKEGKNEGDILSIEKELALLSRTTYPLTELLQRPLPEGVDPTNIEKYLSAEDFQELLAMTKEEFEKLPSWKKTALKKEKGLF</sequence>
<reference evidence="5" key="1">
    <citation type="submission" date="2025-05" db="UniProtKB">
        <authorList>
            <consortium name="EnsemblMetazoa"/>
        </authorList>
    </citation>
    <scope>IDENTIFICATION</scope>
</reference>
<feature type="compositionally biased region" description="Polar residues" evidence="3">
    <location>
        <begin position="1694"/>
        <end position="1709"/>
    </location>
</feature>
<protein>
    <recommendedName>
        <fullName evidence="4">HP domain-containing protein</fullName>
    </recommendedName>
</protein>
<accession>A0ABM5JRM4</accession>
<organism evidence="5 6">
    <name type="scientific">Diabrotica virgifera virgifera</name>
    <name type="common">western corn rootworm</name>
    <dbReference type="NCBI Taxonomy" id="50390"/>
    <lineage>
        <taxon>Eukaryota</taxon>
        <taxon>Metazoa</taxon>
        <taxon>Ecdysozoa</taxon>
        <taxon>Arthropoda</taxon>
        <taxon>Hexapoda</taxon>
        <taxon>Insecta</taxon>
        <taxon>Pterygota</taxon>
        <taxon>Neoptera</taxon>
        <taxon>Endopterygota</taxon>
        <taxon>Coleoptera</taxon>
        <taxon>Polyphaga</taxon>
        <taxon>Cucujiformia</taxon>
        <taxon>Chrysomeloidea</taxon>
        <taxon>Chrysomelidae</taxon>
        <taxon>Galerucinae</taxon>
        <taxon>Diabroticina</taxon>
        <taxon>Diabroticites</taxon>
        <taxon>Diabrotica</taxon>
    </lineage>
</organism>
<evidence type="ECO:0000259" key="4">
    <source>
        <dbReference type="PROSITE" id="PS51089"/>
    </source>
</evidence>
<feature type="compositionally biased region" description="Basic residues" evidence="3">
    <location>
        <begin position="105"/>
        <end position="121"/>
    </location>
</feature>
<dbReference type="SMART" id="SM00153">
    <property type="entry name" value="VHP"/>
    <property type="match status" value="1"/>
</dbReference>
<feature type="region of interest" description="Disordered" evidence="3">
    <location>
        <begin position="1850"/>
        <end position="1884"/>
    </location>
</feature>
<dbReference type="InterPro" id="IPR007122">
    <property type="entry name" value="Villin/Gelsolin"/>
</dbReference>
<evidence type="ECO:0000313" key="5">
    <source>
        <dbReference type="EnsemblMetazoa" id="XP_050500585.1"/>
    </source>
</evidence>
<dbReference type="Proteomes" id="UP001652700">
    <property type="component" value="Unplaced"/>
</dbReference>
<dbReference type="Pfam" id="PF02209">
    <property type="entry name" value="VHP"/>
    <property type="match status" value="1"/>
</dbReference>
<feature type="region of interest" description="Disordered" evidence="3">
    <location>
        <begin position="89"/>
        <end position="133"/>
    </location>
</feature>
<comment type="similarity">
    <text evidence="1">Belongs to the villin/gelsolin family.</text>
</comment>
<feature type="compositionally biased region" description="Basic and acidic residues" evidence="3">
    <location>
        <begin position="1755"/>
        <end position="1765"/>
    </location>
</feature>
<feature type="region of interest" description="Disordered" evidence="3">
    <location>
        <begin position="1677"/>
        <end position="1811"/>
    </location>
</feature>
<feature type="compositionally biased region" description="Polar residues" evidence="3">
    <location>
        <begin position="1534"/>
        <end position="1553"/>
    </location>
</feature>
<dbReference type="GeneID" id="126880622"/>
<feature type="compositionally biased region" description="Low complexity" evidence="3">
    <location>
        <begin position="185"/>
        <end position="195"/>
    </location>
</feature>
<feature type="compositionally biased region" description="Low complexity" evidence="3">
    <location>
        <begin position="322"/>
        <end position="334"/>
    </location>
</feature>
<feature type="compositionally biased region" description="Low complexity" evidence="3">
    <location>
        <begin position="1554"/>
        <end position="1567"/>
    </location>
</feature>
<dbReference type="InterPro" id="IPR007123">
    <property type="entry name" value="Gelsolin-like_dom"/>
</dbReference>
<feature type="compositionally biased region" description="Polar residues" evidence="3">
    <location>
        <begin position="335"/>
        <end position="364"/>
    </location>
</feature>
<dbReference type="EnsemblMetazoa" id="XM_050644628.1">
    <property type="protein sequence ID" value="XP_050500585.1"/>
    <property type="gene ID" value="LOC126880622"/>
</dbReference>
<dbReference type="Gene3D" id="1.10.950.10">
    <property type="entry name" value="Villin headpiece domain"/>
    <property type="match status" value="1"/>
</dbReference>
<evidence type="ECO:0000256" key="1">
    <source>
        <dbReference type="ARBA" id="ARBA00008418"/>
    </source>
</evidence>
<feature type="region of interest" description="Disordered" evidence="3">
    <location>
        <begin position="170"/>
        <end position="364"/>
    </location>
</feature>
<evidence type="ECO:0000313" key="6">
    <source>
        <dbReference type="Proteomes" id="UP001652700"/>
    </source>
</evidence>
<feature type="region of interest" description="Disordered" evidence="3">
    <location>
        <begin position="2479"/>
        <end position="2520"/>
    </location>
</feature>
<evidence type="ECO:0000256" key="3">
    <source>
        <dbReference type="SAM" id="MobiDB-lite"/>
    </source>
</evidence>
<feature type="region of interest" description="Disordered" evidence="3">
    <location>
        <begin position="1531"/>
        <end position="1570"/>
    </location>
</feature>
<feature type="region of interest" description="Disordered" evidence="3">
    <location>
        <begin position="893"/>
        <end position="914"/>
    </location>
</feature>
<dbReference type="Pfam" id="PF00626">
    <property type="entry name" value="Gelsolin"/>
    <property type="match status" value="1"/>
</dbReference>
<feature type="compositionally biased region" description="Polar residues" evidence="3">
    <location>
        <begin position="2355"/>
        <end position="2386"/>
    </location>
</feature>
<feature type="compositionally biased region" description="Basic and acidic residues" evidence="3">
    <location>
        <begin position="2302"/>
        <end position="2311"/>
    </location>
</feature>
<dbReference type="PANTHER" id="PTHR11977">
    <property type="entry name" value="VILLIN"/>
    <property type="match status" value="1"/>
</dbReference>
<feature type="region of interest" description="Disordered" evidence="3">
    <location>
        <begin position="425"/>
        <end position="447"/>
    </location>
</feature>
<feature type="compositionally biased region" description="Polar residues" evidence="3">
    <location>
        <begin position="1374"/>
        <end position="1385"/>
    </location>
</feature>
<feature type="compositionally biased region" description="Polar residues" evidence="3">
    <location>
        <begin position="513"/>
        <end position="522"/>
    </location>
</feature>
<feature type="region of interest" description="Disordered" evidence="3">
    <location>
        <begin position="2105"/>
        <end position="2130"/>
    </location>
</feature>
<feature type="compositionally biased region" description="Polar residues" evidence="3">
    <location>
        <begin position="1330"/>
        <end position="1355"/>
    </location>
</feature>
<evidence type="ECO:0000256" key="2">
    <source>
        <dbReference type="SAM" id="Coils"/>
    </source>
</evidence>
<feature type="compositionally biased region" description="Basic and acidic residues" evidence="3">
    <location>
        <begin position="241"/>
        <end position="252"/>
    </location>
</feature>
<dbReference type="SMART" id="SM00262">
    <property type="entry name" value="GEL"/>
    <property type="match status" value="3"/>
</dbReference>
<dbReference type="InterPro" id="IPR036886">
    <property type="entry name" value="Villin_headpiece_dom_sf"/>
</dbReference>
<dbReference type="RefSeq" id="XP_050500585.1">
    <property type="nucleotide sequence ID" value="XM_050644628.1"/>
</dbReference>
<dbReference type="SUPFAM" id="SSF55753">
    <property type="entry name" value="Actin depolymerizing proteins"/>
    <property type="match status" value="5"/>
</dbReference>
<feature type="compositionally biased region" description="Basic and acidic residues" evidence="3">
    <location>
        <begin position="1598"/>
        <end position="1619"/>
    </location>
</feature>
<feature type="compositionally biased region" description="Low complexity" evidence="3">
    <location>
        <begin position="2285"/>
        <end position="2300"/>
    </location>
</feature>
<feature type="compositionally biased region" description="Basic and acidic residues" evidence="3">
    <location>
        <begin position="2112"/>
        <end position="2123"/>
    </location>
</feature>
<feature type="region of interest" description="Disordered" evidence="3">
    <location>
        <begin position="2231"/>
        <end position="2386"/>
    </location>
</feature>
<keyword evidence="6" id="KW-1185">Reference proteome</keyword>
<feature type="coiled-coil region" evidence="2">
    <location>
        <begin position="960"/>
        <end position="987"/>
    </location>
</feature>
<proteinExistence type="inferred from homology"/>
<feature type="compositionally biased region" description="Polar residues" evidence="3">
    <location>
        <begin position="174"/>
        <end position="184"/>
    </location>
</feature>
<feature type="coiled-coil region" evidence="2">
    <location>
        <begin position="1080"/>
        <end position="1118"/>
    </location>
</feature>
<dbReference type="InterPro" id="IPR029006">
    <property type="entry name" value="ADF-H/Gelsolin-like_dom_sf"/>
</dbReference>
<keyword evidence="2" id="KW-0175">Coiled coil</keyword>
<feature type="compositionally biased region" description="Basic and acidic residues" evidence="3">
    <location>
        <begin position="1628"/>
        <end position="1638"/>
    </location>
</feature>
<feature type="region of interest" description="Disordered" evidence="3">
    <location>
        <begin position="1023"/>
        <end position="1073"/>
    </location>
</feature>
<feature type="compositionally biased region" description="Low complexity" evidence="3">
    <location>
        <begin position="1800"/>
        <end position="1810"/>
    </location>
</feature>
<feature type="region of interest" description="Disordered" evidence="3">
    <location>
        <begin position="1454"/>
        <end position="1510"/>
    </location>
</feature>
<dbReference type="SUPFAM" id="SSF47050">
    <property type="entry name" value="VHP, Villin headpiece domain"/>
    <property type="match status" value="1"/>
</dbReference>
<feature type="domain" description="HP" evidence="4">
    <location>
        <begin position="3401"/>
        <end position="3464"/>
    </location>
</feature>
<feature type="compositionally biased region" description="Basic and acidic residues" evidence="3">
    <location>
        <begin position="201"/>
        <end position="218"/>
    </location>
</feature>
<feature type="region of interest" description="Disordered" evidence="3">
    <location>
        <begin position="513"/>
        <end position="537"/>
    </location>
</feature>
<feature type="compositionally biased region" description="Basic and acidic residues" evidence="3">
    <location>
        <begin position="259"/>
        <end position="274"/>
    </location>
</feature>
<feature type="region of interest" description="Disordered" evidence="3">
    <location>
        <begin position="1598"/>
        <end position="1653"/>
    </location>
</feature>
<dbReference type="InterPro" id="IPR003128">
    <property type="entry name" value="Villin_headpiece"/>
</dbReference>
<feature type="compositionally biased region" description="Basic residues" evidence="3">
    <location>
        <begin position="1711"/>
        <end position="1722"/>
    </location>
</feature>
<feature type="region of interest" description="Disordered" evidence="3">
    <location>
        <begin position="2005"/>
        <end position="2024"/>
    </location>
</feature>
<feature type="compositionally biased region" description="Basic and acidic residues" evidence="3">
    <location>
        <begin position="1679"/>
        <end position="1690"/>
    </location>
</feature>
<dbReference type="PROSITE" id="PS51089">
    <property type="entry name" value="HP"/>
    <property type="match status" value="1"/>
</dbReference>
<feature type="compositionally biased region" description="Basic and acidic residues" evidence="3">
    <location>
        <begin position="1501"/>
        <end position="1510"/>
    </location>
</feature>
<dbReference type="Gene3D" id="3.40.20.10">
    <property type="entry name" value="Severin"/>
    <property type="match status" value="5"/>
</dbReference>
<dbReference type="PANTHER" id="PTHR11977:SF45">
    <property type="entry name" value="SUPERVILLIN"/>
    <property type="match status" value="1"/>
</dbReference>
<feature type="compositionally biased region" description="Polar residues" evidence="3">
    <location>
        <begin position="2507"/>
        <end position="2520"/>
    </location>
</feature>
<feature type="compositionally biased region" description="Low complexity" evidence="3">
    <location>
        <begin position="1361"/>
        <end position="1373"/>
    </location>
</feature>
<feature type="region of interest" description="Disordered" evidence="3">
    <location>
        <begin position="1320"/>
        <end position="1442"/>
    </location>
</feature>
<name>A0ABM5JRM4_DIAVI</name>
<feature type="compositionally biased region" description="Low complexity" evidence="3">
    <location>
        <begin position="1471"/>
        <end position="1500"/>
    </location>
</feature>